<reference evidence="4" key="1">
    <citation type="journal article" date="2020" name="bioRxiv">
        <title>A rank-normalized archaeal taxonomy based on genome phylogeny resolves widespread incomplete and uneven classifications.</title>
        <authorList>
            <person name="Rinke C."/>
            <person name="Chuvochina M."/>
            <person name="Mussig A.J."/>
            <person name="Chaumeil P.-A."/>
            <person name="Waite D.W."/>
            <person name="Whitman W.B."/>
            <person name="Parks D.H."/>
            <person name="Hugenholtz P."/>
        </authorList>
    </citation>
    <scope>NUCLEOTIDE SEQUENCE [LARGE SCALE GENOMIC DNA]</scope>
</reference>
<dbReference type="Proteomes" id="UP000590964">
    <property type="component" value="Unassembled WGS sequence"/>
</dbReference>
<proteinExistence type="inferred from homology"/>
<evidence type="ECO:0000313" key="4">
    <source>
        <dbReference type="Proteomes" id="UP000590964"/>
    </source>
</evidence>
<dbReference type="EMBL" id="DUFW01000042">
    <property type="protein sequence ID" value="HIH21550.1"/>
    <property type="molecule type" value="Genomic_DNA"/>
</dbReference>
<evidence type="ECO:0000259" key="2">
    <source>
        <dbReference type="Pfam" id="PF05168"/>
    </source>
</evidence>
<organism evidence="3 4">
    <name type="scientific">Candidatus Iainarchaeum sp</name>
    <dbReference type="NCBI Taxonomy" id="3101447"/>
    <lineage>
        <taxon>Archaea</taxon>
        <taxon>Candidatus Iainarchaeota</taxon>
        <taxon>Candidatus Iainarchaeia</taxon>
        <taxon>Candidatus Iainarchaeales</taxon>
        <taxon>Candidatus Iainarchaeaceae</taxon>
        <taxon>Candidatus Iainarchaeum</taxon>
    </lineage>
</organism>
<comment type="caution">
    <text evidence="3">The sequence shown here is derived from an EMBL/GenBank/DDBJ whole genome shotgun (WGS) entry which is preliminary data.</text>
</comment>
<feature type="domain" description="HEPN" evidence="2">
    <location>
        <begin position="23"/>
        <end position="136"/>
    </location>
</feature>
<gene>
    <name evidence="3" type="ORF">HA222_02725</name>
</gene>
<dbReference type="Gene3D" id="1.20.120.330">
    <property type="entry name" value="Nucleotidyltransferases domain 2"/>
    <property type="match status" value="1"/>
</dbReference>
<dbReference type="AlphaFoldDB" id="A0A7J4JX26"/>
<comment type="similarity">
    <text evidence="1">Belongs to the UPF0332 family.</text>
</comment>
<name>A0A7J4JX26_9ARCH</name>
<evidence type="ECO:0000313" key="3">
    <source>
        <dbReference type="EMBL" id="HIH21550.1"/>
    </source>
</evidence>
<accession>A0A7J4JX26</accession>
<dbReference type="Pfam" id="PF05168">
    <property type="entry name" value="HEPN"/>
    <property type="match status" value="1"/>
</dbReference>
<sequence>MSIQELLRKGLLAKALPDKGKVEGSLQISERFIERAEANLEIKLWDVAFLMAYNSMFHSGRALLFANNLKERSHQALILALKEIYAGNLELVSLLKSFSNCKIARHSIQYDGSLCSGADAEEALKDANAFLKKAQEILKGKDSQQV</sequence>
<dbReference type="InterPro" id="IPR052226">
    <property type="entry name" value="UPF0332_toxin"/>
</dbReference>
<protein>
    <submittedName>
        <fullName evidence="3">HEPN domain-containing protein</fullName>
    </submittedName>
</protein>
<dbReference type="InterPro" id="IPR007842">
    <property type="entry name" value="HEPN_dom"/>
</dbReference>
<dbReference type="PANTHER" id="PTHR36565:SF1">
    <property type="entry name" value="UPF0332 PROTEIN TM_1000"/>
    <property type="match status" value="1"/>
</dbReference>
<evidence type="ECO:0000256" key="1">
    <source>
        <dbReference type="ARBA" id="ARBA00038248"/>
    </source>
</evidence>
<dbReference type="PANTHER" id="PTHR36565">
    <property type="entry name" value="UPF0332 PROTEIN TM_1000"/>
    <property type="match status" value="1"/>
</dbReference>